<dbReference type="Gene3D" id="3.40.50.300">
    <property type="entry name" value="P-loop containing nucleotide triphosphate hydrolases"/>
    <property type="match status" value="2"/>
</dbReference>
<dbReference type="Pfam" id="PF00406">
    <property type="entry name" value="ADK"/>
    <property type="match status" value="2"/>
</dbReference>
<keyword evidence="2" id="KW-0547">Nucleotide-binding</keyword>
<dbReference type="GO" id="GO:0006139">
    <property type="term" value="P:nucleobase-containing compound metabolic process"/>
    <property type="evidence" value="ECO:0007669"/>
    <property type="project" value="InterPro"/>
</dbReference>
<dbReference type="EMBL" id="RRYP01007222">
    <property type="protein sequence ID" value="TNV80656.1"/>
    <property type="molecule type" value="Genomic_DNA"/>
</dbReference>
<dbReference type="Gene3D" id="1.20.890.10">
    <property type="entry name" value="cAMP-dependent protein kinase regulatory subunit, dimerization-anchoring domain"/>
    <property type="match status" value="1"/>
</dbReference>
<dbReference type="InterPro" id="IPR027417">
    <property type="entry name" value="P-loop_NTPase"/>
</dbReference>
<name>A0A8J8NS87_HALGN</name>
<dbReference type="CDD" id="cd01428">
    <property type="entry name" value="ADK"/>
    <property type="match status" value="2"/>
</dbReference>
<gene>
    <name evidence="5" type="ORF">FGO68_gene17496</name>
</gene>
<evidence type="ECO:0000256" key="4">
    <source>
        <dbReference type="RuleBase" id="RU003330"/>
    </source>
</evidence>
<evidence type="ECO:0000313" key="5">
    <source>
        <dbReference type="EMBL" id="TNV80656.1"/>
    </source>
</evidence>
<reference evidence="5" key="1">
    <citation type="submission" date="2019-06" db="EMBL/GenBank/DDBJ databases">
        <authorList>
            <person name="Zheng W."/>
        </authorList>
    </citation>
    <scope>NUCLEOTIDE SEQUENCE</scope>
    <source>
        <strain evidence="5">QDHG01</strain>
    </source>
</reference>
<accession>A0A8J8NS87</accession>
<dbReference type="OrthoDB" id="522106at2759"/>
<dbReference type="InterPro" id="IPR033690">
    <property type="entry name" value="Adenylat_kinase_CS"/>
</dbReference>
<dbReference type="Proteomes" id="UP000785679">
    <property type="component" value="Unassembled WGS sequence"/>
</dbReference>
<evidence type="ECO:0000313" key="6">
    <source>
        <dbReference type="Proteomes" id="UP000785679"/>
    </source>
</evidence>
<sequence length="468" mass="54281">MGEKKLDYQRQLEEYLEEQKVYDIFENMMKGLIMHKPKDPLQFLVKRLTSPETKRLIIVGPPGSKRKEIALSLGEYLSEERENPFQCISVGDLLKKEIQKKSEFGKQIVESRKTYSYVKDEIVIDLVKHQIEQLEKENSSVSWIIDGFPRTRLQAIALQKLGIFPDKFILLDVGENISIDKVKRNLQSEDEIIHFQEEDVEQIAENALTEYRLQIQGVKEACKGQIIELDGNSQENVLLEEIVRILKLNRSKGPRRPPRILLMGPPGCGKTDHARKLASKYKLQYVKVSELIKDLIRTETNQVRAQDLKSRLDNCKPFPNELIVSLVKERLERPDCKINGWILDGCPTSQEQVTSLNDLGLVPSLVITLDQSDQSVYEKIEQRRFDPVEGTYYNLLKDEIPDEIQPRLIHQREHTHPIVKRRLQDYRNFLSTVDTKYSERLIRINAEESENDASQVFMNLCDAVENIV</sequence>
<dbReference type="SUPFAM" id="SSF47391">
    <property type="entry name" value="Dimerization-anchoring domain of cAMP-dependent PK regulatory subunit"/>
    <property type="match status" value="1"/>
</dbReference>
<comment type="similarity">
    <text evidence="4">Belongs to the adenylate kinase family.</text>
</comment>
<dbReference type="PANTHER" id="PTHR23359">
    <property type="entry name" value="NUCLEOTIDE KINASE"/>
    <property type="match status" value="1"/>
</dbReference>
<evidence type="ECO:0000256" key="2">
    <source>
        <dbReference type="ARBA" id="ARBA00022741"/>
    </source>
</evidence>
<protein>
    <recommendedName>
        <fullName evidence="7">Adenylate kinase</fullName>
    </recommendedName>
</protein>
<organism evidence="5 6">
    <name type="scientific">Halteria grandinella</name>
    <dbReference type="NCBI Taxonomy" id="5974"/>
    <lineage>
        <taxon>Eukaryota</taxon>
        <taxon>Sar</taxon>
        <taxon>Alveolata</taxon>
        <taxon>Ciliophora</taxon>
        <taxon>Intramacronucleata</taxon>
        <taxon>Spirotrichea</taxon>
        <taxon>Stichotrichia</taxon>
        <taxon>Sporadotrichida</taxon>
        <taxon>Halteriidae</taxon>
        <taxon>Halteria</taxon>
    </lineage>
</organism>
<dbReference type="CDD" id="cd22979">
    <property type="entry name" value="DD_AK8"/>
    <property type="match status" value="1"/>
</dbReference>
<dbReference type="PROSITE" id="PS00113">
    <property type="entry name" value="ADENYLATE_KINASE"/>
    <property type="match status" value="1"/>
</dbReference>
<evidence type="ECO:0008006" key="7">
    <source>
        <dbReference type="Google" id="ProtNLM"/>
    </source>
</evidence>
<dbReference type="InterPro" id="IPR000850">
    <property type="entry name" value="Adenylat/UMP-CMP_kin"/>
</dbReference>
<keyword evidence="3 4" id="KW-0418">Kinase</keyword>
<dbReference type="SUPFAM" id="SSF52540">
    <property type="entry name" value="P-loop containing nucleoside triphosphate hydrolases"/>
    <property type="match status" value="2"/>
</dbReference>
<dbReference type="AlphaFoldDB" id="A0A8J8NS87"/>
<keyword evidence="6" id="KW-1185">Reference proteome</keyword>
<dbReference type="GO" id="GO:0005524">
    <property type="term" value="F:ATP binding"/>
    <property type="evidence" value="ECO:0007669"/>
    <property type="project" value="InterPro"/>
</dbReference>
<keyword evidence="1 4" id="KW-0808">Transferase</keyword>
<dbReference type="GO" id="GO:0019205">
    <property type="term" value="F:nucleobase-containing compound kinase activity"/>
    <property type="evidence" value="ECO:0007669"/>
    <property type="project" value="InterPro"/>
</dbReference>
<evidence type="ECO:0000256" key="3">
    <source>
        <dbReference type="ARBA" id="ARBA00022777"/>
    </source>
</evidence>
<proteinExistence type="inferred from homology"/>
<dbReference type="PRINTS" id="PR00094">
    <property type="entry name" value="ADENYLTKNASE"/>
</dbReference>
<comment type="caution">
    <text evidence="5">The sequence shown here is derived from an EMBL/GenBank/DDBJ whole genome shotgun (WGS) entry which is preliminary data.</text>
</comment>
<evidence type="ECO:0000256" key="1">
    <source>
        <dbReference type="ARBA" id="ARBA00022679"/>
    </source>
</evidence>